<dbReference type="InterPro" id="IPR004792">
    <property type="entry name" value="BaiN-like"/>
</dbReference>
<dbReference type="STRING" id="109376.A0A0D3E905"/>
<dbReference type="Proteomes" id="UP000032141">
    <property type="component" value="Chromosome C9"/>
</dbReference>
<dbReference type="Gramene" id="Bo9g088590.1">
    <property type="protein sequence ID" value="Bo9g088590.1"/>
    <property type="gene ID" value="Bo9g088590"/>
</dbReference>
<dbReference type="PANTHER" id="PTHR42887:SF2">
    <property type="entry name" value="OS12G0638800 PROTEIN"/>
    <property type="match status" value="1"/>
</dbReference>
<dbReference type="EnsemblPlants" id="Bo9g088590.1">
    <property type="protein sequence ID" value="Bo9g088590.1"/>
    <property type="gene ID" value="Bo9g088590"/>
</dbReference>
<organism evidence="1 2">
    <name type="scientific">Brassica oleracea var. oleracea</name>
    <dbReference type="NCBI Taxonomy" id="109376"/>
    <lineage>
        <taxon>Eukaryota</taxon>
        <taxon>Viridiplantae</taxon>
        <taxon>Streptophyta</taxon>
        <taxon>Embryophyta</taxon>
        <taxon>Tracheophyta</taxon>
        <taxon>Spermatophyta</taxon>
        <taxon>Magnoliopsida</taxon>
        <taxon>eudicotyledons</taxon>
        <taxon>Gunneridae</taxon>
        <taxon>Pentapetalae</taxon>
        <taxon>rosids</taxon>
        <taxon>malvids</taxon>
        <taxon>Brassicales</taxon>
        <taxon>Brassicaceae</taxon>
        <taxon>Brassiceae</taxon>
        <taxon>Brassica</taxon>
    </lineage>
</organism>
<reference evidence="1 2" key="1">
    <citation type="journal article" date="2014" name="Genome Biol.">
        <title>Transcriptome and methylome profiling reveals relics of genome dominance in the mesopolyploid Brassica oleracea.</title>
        <authorList>
            <person name="Parkin I.A."/>
            <person name="Koh C."/>
            <person name="Tang H."/>
            <person name="Robinson S.J."/>
            <person name="Kagale S."/>
            <person name="Clarke W.E."/>
            <person name="Town C.D."/>
            <person name="Nixon J."/>
            <person name="Krishnakumar V."/>
            <person name="Bidwell S.L."/>
            <person name="Denoeud F."/>
            <person name="Belcram H."/>
            <person name="Links M.G."/>
            <person name="Just J."/>
            <person name="Clarke C."/>
            <person name="Bender T."/>
            <person name="Huebert T."/>
            <person name="Mason A.S."/>
            <person name="Pires J.C."/>
            <person name="Barker G."/>
            <person name="Moore J."/>
            <person name="Walley P.G."/>
            <person name="Manoli S."/>
            <person name="Batley J."/>
            <person name="Edwards D."/>
            <person name="Nelson M.N."/>
            <person name="Wang X."/>
            <person name="Paterson A.H."/>
            <person name="King G."/>
            <person name="Bancroft I."/>
            <person name="Chalhoub B."/>
            <person name="Sharpe A.G."/>
        </authorList>
    </citation>
    <scope>NUCLEOTIDE SEQUENCE</scope>
    <source>
        <strain evidence="1 2">cv. TO1000</strain>
    </source>
</reference>
<dbReference type="HOGENOM" id="CLU_2743571_0_0_1"/>
<dbReference type="Gene3D" id="3.50.50.60">
    <property type="entry name" value="FAD/NAD(P)-binding domain"/>
    <property type="match status" value="1"/>
</dbReference>
<dbReference type="Gene3D" id="2.40.30.10">
    <property type="entry name" value="Translation factors"/>
    <property type="match status" value="1"/>
</dbReference>
<dbReference type="PANTHER" id="PTHR42887">
    <property type="entry name" value="OS12G0638800 PROTEIN"/>
    <property type="match status" value="1"/>
</dbReference>
<keyword evidence="2" id="KW-1185">Reference proteome</keyword>
<dbReference type="InterPro" id="IPR036188">
    <property type="entry name" value="FAD/NAD-bd_sf"/>
</dbReference>
<dbReference type="AlphaFoldDB" id="A0A0D3E905"/>
<proteinExistence type="predicted"/>
<evidence type="ECO:0000313" key="1">
    <source>
        <dbReference type="EnsemblPlants" id="Bo9g088590.1"/>
    </source>
</evidence>
<evidence type="ECO:0000313" key="2">
    <source>
        <dbReference type="Proteomes" id="UP000032141"/>
    </source>
</evidence>
<sequence length="71" mass="7735">MENTRGSSKDTVWASLSNNFLSSISDLLKHCTFQVTAGEVPLSEISLKTMESRLVPNLFFAGEVLDVDGVT</sequence>
<reference evidence="1" key="2">
    <citation type="submission" date="2015-03" db="UniProtKB">
        <authorList>
            <consortium name="EnsemblPlants"/>
        </authorList>
    </citation>
    <scope>IDENTIFICATION</scope>
</reference>
<name>A0A0D3E905_BRAOL</name>
<accession>A0A0D3E905</accession>
<protein>
    <submittedName>
        <fullName evidence="1">Uncharacterized protein</fullName>
    </submittedName>
</protein>